<dbReference type="GO" id="GO:0046872">
    <property type="term" value="F:metal ion binding"/>
    <property type="evidence" value="ECO:0007669"/>
    <property type="project" value="InterPro"/>
</dbReference>
<dbReference type="Proteomes" id="UP000279959">
    <property type="component" value="Chromosome"/>
</dbReference>
<evidence type="ECO:0000259" key="3">
    <source>
        <dbReference type="Pfam" id="PF05193"/>
    </source>
</evidence>
<dbReference type="EMBL" id="AP018664">
    <property type="protein sequence ID" value="BBD99348.1"/>
    <property type="molecule type" value="Genomic_DNA"/>
</dbReference>
<dbReference type="InterPro" id="IPR050361">
    <property type="entry name" value="MPP/UQCRC_Complex"/>
</dbReference>
<dbReference type="InterPro" id="IPR011765">
    <property type="entry name" value="Pept_M16_N"/>
</dbReference>
<feature type="domain" description="Peptidase M16 N-terminal" evidence="2">
    <location>
        <begin position="107"/>
        <end position="232"/>
    </location>
</feature>
<dbReference type="Pfam" id="PF05193">
    <property type="entry name" value="Peptidase_M16_C"/>
    <property type="match status" value="2"/>
</dbReference>
<proteinExistence type="predicted"/>
<name>A0A494W861_9SPHN</name>
<dbReference type="SUPFAM" id="SSF63411">
    <property type="entry name" value="LuxS/MPP-like metallohydrolase"/>
    <property type="match status" value="4"/>
</dbReference>
<dbReference type="GO" id="GO:0008237">
    <property type="term" value="F:metallopeptidase activity"/>
    <property type="evidence" value="ECO:0007669"/>
    <property type="project" value="UniProtKB-KW"/>
</dbReference>
<dbReference type="PANTHER" id="PTHR11851:SF224">
    <property type="entry name" value="PROCESSING PROTEASE"/>
    <property type="match status" value="1"/>
</dbReference>
<organism evidence="4 5">
    <name type="scientific">Sphingobium amiense</name>
    <dbReference type="NCBI Taxonomy" id="135719"/>
    <lineage>
        <taxon>Bacteria</taxon>
        <taxon>Pseudomonadati</taxon>
        <taxon>Pseudomonadota</taxon>
        <taxon>Alphaproteobacteria</taxon>
        <taxon>Sphingomonadales</taxon>
        <taxon>Sphingomonadaceae</taxon>
        <taxon>Sphingobium</taxon>
    </lineage>
</organism>
<dbReference type="AlphaFoldDB" id="A0A494W861"/>
<feature type="region of interest" description="Disordered" evidence="1">
    <location>
        <begin position="525"/>
        <end position="547"/>
    </location>
</feature>
<dbReference type="Gene3D" id="3.30.830.10">
    <property type="entry name" value="Metalloenzyme, LuxS/M16 peptidase-like"/>
    <property type="match status" value="4"/>
</dbReference>
<dbReference type="PANTHER" id="PTHR11851">
    <property type="entry name" value="METALLOPROTEASE"/>
    <property type="match status" value="1"/>
</dbReference>
<protein>
    <submittedName>
        <fullName evidence="4">Insulinase family protein</fullName>
    </submittedName>
</protein>
<keyword evidence="5" id="KW-1185">Reference proteome</keyword>
<dbReference type="KEGG" id="sami:SAMIE_1028490"/>
<gene>
    <name evidence="4" type="ORF">SAMIE_1028490</name>
</gene>
<dbReference type="Pfam" id="PF00675">
    <property type="entry name" value="Peptidase_M16"/>
    <property type="match status" value="2"/>
</dbReference>
<dbReference type="InterPro" id="IPR011249">
    <property type="entry name" value="Metalloenz_LuxS/M16"/>
</dbReference>
<accession>A0A494W861</accession>
<feature type="domain" description="Peptidase M16 C-terminal" evidence="3">
    <location>
        <begin position="732"/>
        <end position="910"/>
    </location>
</feature>
<dbReference type="InterPro" id="IPR007863">
    <property type="entry name" value="Peptidase_M16_C"/>
</dbReference>
<sequence>MIAGAAIRKAEETYPCCADVWPRYAAAIHGASVAVPVPTLMQEAFMILSPLSRRLTLTVGLSALALTPVTQALAQSATASAAPAPLSSLVSKVDIPYEEFHLSNGLRVIVHTDRKAPIVAVSVWYHVGSRFEPAGKTGFAHLFEHLMFYGSENADGPFFGRLEDIGATDWNGTTWFDRTNYFETVPTGALDRALFLESDRMGHLLGAVTQVKLDTQRGVVQNEKRMGENEPYGLVEYAQLAALLPEGHPYRHSTIGSMADLNAASLADVQSWFKTHYGPNNAVLVLAGDIDVATAKAKVGKWFGNIPAGPAPRDVDAAVPTLPRDAEVTMHDNVAATRLYRNWIVPGVNSADLPQLDIAMAVFGGLGSSRLDNVLVRDEKVAVGVKASIQPFEKLSIAEITVDVKPGTDPVAVGRRLDQLLADYLAKGPGADEVLRAATSQASGTISGLEKVGGFSGKAVTLAEGAVYSDDPAKYKKDLAIYAAATPESVSAAARKWLGRPVLRLTVAPGERSAADNALAGNATHHPAYFQQPGSPAPAAATPPAPTKIAEPAIEPVKDLDFPDVERAALKNGIKVVFARRTAVPTVRVSVAFDAGNAADDKAKLGTAGLTTALLDEGTTTRTGKQIAEEQERLGATISAANGMDRTTVGLFALKPNLDASLGLLADVIRNPAFKPEEVERLRGQVLTRIAAEKTEPMAIAQRMLPPLLYGQAHPYGIPFTGSGTETGVKAVTRADLTAFHDTWLRPDNATIFAAGDTTLGELMPLLEKRFGDWKAPAKAKGVKTFRMDRMMRPARIVLIDKPQSPQSMILAGLLTDRKGTDNPVTLQTANEVLGGSTSSRLIMDLRETKGWAYYAGTALPGVRDTIPLLVYAPVQTDKTGESIVAARNDISEFLTAKGTTEAERNQTINSQILSLPGSFETSSELLSAMMRNDLIGRPDDYYETLPKTYRAMTAADLDRAAREAINPDRLIWVVVGDAKLVRPQLDAVGLPVETGTLAD</sequence>
<reference evidence="4 5" key="1">
    <citation type="submission" date="2018-05" db="EMBL/GenBank/DDBJ databases">
        <title>Complete Genome Sequence of the Nonylphenol-Degrading Bacterium Sphingobium amiense DSM 16289T.</title>
        <authorList>
            <person name="Ootsuka M."/>
            <person name="Nishizawa T."/>
            <person name="Ohta H."/>
        </authorList>
    </citation>
    <scope>NUCLEOTIDE SEQUENCE [LARGE SCALE GENOMIC DNA]</scope>
    <source>
        <strain evidence="4 5">DSM 16289</strain>
    </source>
</reference>
<feature type="domain" description="Peptidase M16 C-terminal" evidence="3">
    <location>
        <begin position="265"/>
        <end position="438"/>
    </location>
</feature>
<evidence type="ECO:0000256" key="1">
    <source>
        <dbReference type="SAM" id="MobiDB-lite"/>
    </source>
</evidence>
<evidence type="ECO:0000313" key="5">
    <source>
        <dbReference type="Proteomes" id="UP000279959"/>
    </source>
</evidence>
<evidence type="ECO:0000313" key="4">
    <source>
        <dbReference type="EMBL" id="BBD99348.1"/>
    </source>
</evidence>
<evidence type="ECO:0000259" key="2">
    <source>
        <dbReference type="Pfam" id="PF00675"/>
    </source>
</evidence>
<feature type="domain" description="Peptidase M16 N-terminal" evidence="2">
    <location>
        <begin position="576"/>
        <end position="706"/>
    </location>
</feature>